<evidence type="ECO:0000256" key="4">
    <source>
        <dbReference type="ARBA" id="ARBA00023136"/>
    </source>
</evidence>
<evidence type="ECO:0000313" key="7">
    <source>
        <dbReference type="EMBL" id="EFK95561.1"/>
    </source>
</evidence>
<dbReference type="GO" id="GO:0005886">
    <property type="term" value="C:plasma membrane"/>
    <property type="evidence" value="ECO:0007669"/>
    <property type="project" value="InterPro"/>
</dbReference>
<comment type="subcellular location">
    <subcellularLocation>
        <location evidence="1">Membrane</location>
        <topology evidence="1">Single-pass membrane protein</topology>
    </subcellularLocation>
</comment>
<protein>
    <submittedName>
        <fullName evidence="7">Protein containing DUF490</fullName>
    </submittedName>
</protein>
<comment type="caution">
    <text evidence="7">The sequence shown here is derived from an EMBL/GenBank/DDBJ whole genome shotgun (WGS) entry which is preliminary data.</text>
</comment>
<keyword evidence="3" id="KW-1133">Transmembrane helix</keyword>
<dbReference type="Pfam" id="PF04357">
    <property type="entry name" value="TamB"/>
    <property type="match status" value="1"/>
</dbReference>
<dbReference type="GO" id="GO:0009306">
    <property type="term" value="P:protein secretion"/>
    <property type="evidence" value="ECO:0007669"/>
    <property type="project" value="InterPro"/>
</dbReference>
<evidence type="ECO:0000256" key="5">
    <source>
        <dbReference type="SAM" id="MobiDB-lite"/>
    </source>
</evidence>
<keyword evidence="4" id="KW-0472">Membrane</keyword>
<accession>D9PLK4</accession>
<feature type="region of interest" description="Disordered" evidence="5">
    <location>
        <begin position="1"/>
        <end position="30"/>
    </location>
</feature>
<dbReference type="AlphaFoldDB" id="D9PLK4"/>
<feature type="compositionally biased region" description="Gly residues" evidence="5">
    <location>
        <begin position="1"/>
        <end position="10"/>
    </location>
</feature>
<reference evidence="7" key="1">
    <citation type="submission" date="2010-07" db="EMBL/GenBank/DDBJ databases">
        <authorList>
            <consortium name="CONSOLIDER consortium CSD2007-00005"/>
            <person name="Guazzaroni M.-E."/>
            <person name="Richter M."/>
            <person name="Garcia-Salamanca A."/>
            <person name="Yarza P."/>
            <person name="Ferrer M."/>
        </authorList>
    </citation>
    <scope>NUCLEOTIDE SEQUENCE</scope>
</reference>
<evidence type="ECO:0000256" key="3">
    <source>
        <dbReference type="ARBA" id="ARBA00022989"/>
    </source>
</evidence>
<sequence length="158" mass="16906">MEGSGRGGKTSGTITVPRADLRIPSGGATQPVVLDVEERGAPPPPAPPAPAETGERYAMLLDLEIDMPARIFVRGRGLDSEWGGNIQLTGSTREPVLRGSIDYRRGFLDFLDRRFDIREGRVTFTGATPPDPEIYIEAAATARTMTGIVRVTGAATDP</sequence>
<evidence type="ECO:0000256" key="1">
    <source>
        <dbReference type="ARBA" id="ARBA00004167"/>
    </source>
</evidence>
<keyword evidence="2" id="KW-0812">Transmembrane</keyword>
<reference evidence="7" key="2">
    <citation type="journal article" date="2011" name="Microb. Ecol.">
        <title>Taxonomic and Functional Metagenomic Profiling of the Microbial Community in the Anoxic Sediment of a Sub-saline Shallow Lake (Laguna de Carrizo, Central Spain).</title>
        <authorList>
            <person name="Ferrer M."/>
            <person name="Guazzaroni M.E."/>
            <person name="Richter M."/>
            <person name="Garcia-Salamanca A."/>
            <person name="Yarza P."/>
            <person name="Suarez-Suarez A."/>
            <person name="Solano J."/>
            <person name="Alcaide M."/>
            <person name="van Dillewijn P."/>
            <person name="Molina-Henares M.A."/>
            <person name="Lopez-Cortes N."/>
            <person name="Al-Ramahi Y."/>
            <person name="Guerrero C."/>
            <person name="Acosta A."/>
            <person name="de Eugenio L.I."/>
            <person name="Martinez V."/>
            <person name="Marques S."/>
            <person name="Rojo F."/>
            <person name="Santero E."/>
            <person name="Genilloud O."/>
            <person name="Perez-Perez J."/>
            <person name="Rossello-Mora R."/>
            <person name="Ramos J.L."/>
        </authorList>
    </citation>
    <scope>NUCLEOTIDE SEQUENCE</scope>
</reference>
<organism evidence="7">
    <name type="scientific">sediment metagenome</name>
    <dbReference type="NCBI Taxonomy" id="749907"/>
    <lineage>
        <taxon>unclassified sequences</taxon>
        <taxon>metagenomes</taxon>
        <taxon>ecological metagenomes</taxon>
    </lineage>
</organism>
<evidence type="ECO:0000256" key="2">
    <source>
        <dbReference type="ARBA" id="ARBA00022692"/>
    </source>
</evidence>
<dbReference type="EMBL" id="ADZX01000737">
    <property type="protein sequence ID" value="EFK95561.1"/>
    <property type="molecule type" value="Genomic_DNA"/>
</dbReference>
<gene>
    <name evidence="7" type="ORF">LDC_2427</name>
</gene>
<name>D9PLK4_9ZZZZ</name>
<feature type="domain" description="Translocation and assembly module TamB C-terminal" evidence="6">
    <location>
        <begin position="2"/>
        <end position="158"/>
    </location>
</feature>
<evidence type="ECO:0000259" key="6">
    <source>
        <dbReference type="Pfam" id="PF04357"/>
    </source>
</evidence>
<feature type="non-terminal residue" evidence="7">
    <location>
        <position position="158"/>
    </location>
</feature>
<proteinExistence type="predicted"/>
<dbReference type="InterPro" id="IPR007452">
    <property type="entry name" value="TamB_C"/>
</dbReference>